<dbReference type="Pfam" id="PF13409">
    <property type="entry name" value="GST_N_2"/>
    <property type="match status" value="1"/>
</dbReference>
<accession>A0A518D4F0</accession>
<feature type="domain" description="GST C-terminal" evidence="2">
    <location>
        <begin position="83"/>
        <end position="210"/>
    </location>
</feature>
<dbReference type="PANTHER" id="PTHR44051:SF8">
    <property type="entry name" value="GLUTATHIONE S-TRANSFERASE GSTA"/>
    <property type="match status" value="1"/>
</dbReference>
<dbReference type="InterPro" id="IPR040079">
    <property type="entry name" value="Glutathione_S-Trfase"/>
</dbReference>
<dbReference type="Gene3D" id="1.20.1050.10">
    <property type="match status" value="1"/>
</dbReference>
<dbReference type="PROSITE" id="PS50404">
    <property type="entry name" value="GST_NTER"/>
    <property type="match status" value="1"/>
</dbReference>
<gene>
    <name evidence="3" type="primary">gst</name>
    <name evidence="3" type="ORF">Pla163_34940</name>
</gene>
<feature type="domain" description="GST N-terminal" evidence="1">
    <location>
        <begin position="1"/>
        <end position="78"/>
    </location>
</feature>
<dbReference type="InterPro" id="IPR010987">
    <property type="entry name" value="Glutathione-S-Trfase_C-like"/>
</dbReference>
<evidence type="ECO:0000259" key="2">
    <source>
        <dbReference type="PROSITE" id="PS50405"/>
    </source>
</evidence>
<dbReference type="Pfam" id="PF00043">
    <property type="entry name" value="GST_C"/>
    <property type="match status" value="1"/>
</dbReference>
<dbReference type="CDD" id="cd03057">
    <property type="entry name" value="GST_N_Beta"/>
    <property type="match status" value="1"/>
</dbReference>
<dbReference type="SFLD" id="SFLDG00358">
    <property type="entry name" value="Main_(cytGST)"/>
    <property type="match status" value="1"/>
</dbReference>
<dbReference type="PROSITE" id="PS50405">
    <property type="entry name" value="GST_CTER"/>
    <property type="match status" value="1"/>
</dbReference>
<sequence length="224" mass="25411">MILYYTPGTCALGAMALLRHAERPFQLCHVPRDARMGPIFRTVNPHGHVPALVTDDDRVLWENSAVLIHIAQHSPAGLMPAAGSAAEDELNVWLSYLGSEFHAAFYPVFKPQLFLRDDSLHDDLRRDSLKNVRRQLAYIDVHLEDNRFVMGDTFGILDPYLTAMARWGERFFDYEREFPNLGRYLERMRAEPSIAFALAIENGDEQPTVDGGYAGHTDLVPRDV</sequence>
<dbReference type="CDD" id="cd03188">
    <property type="entry name" value="GST_C_Beta"/>
    <property type="match status" value="1"/>
</dbReference>
<dbReference type="InterPro" id="IPR004046">
    <property type="entry name" value="GST_C"/>
</dbReference>
<dbReference type="SUPFAM" id="SSF47616">
    <property type="entry name" value="GST C-terminal domain-like"/>
    <property type="match status" value="1"/>
</dbReference>
<dbReference type="Gene3D" id="3.40.30.10">
    <property type="entry name" value="Glutaredoxin"/>
    <property type="match status" value="1"/>
</dbReference>
<name>A0A518D4F0_9BACT</name>
<dbReference type="SFLD" id="SFLDS00019">
    <property type="entry name" value="Glutathione_Transferase_(cytos"/>
    <property type="match status" value="1"/>
</dbReference>
<dbReference type="PANTHER" id="PTHR44051">
    <property type="entry name" value="GLUTATHIONE S-TRANSFERASE-RELATED"/>
    <property type="match status" value="1"/>
</dbReference>
<dbReference type="SUPFAM" id="SSF52833">
    <property type="entry name" value="Thioredoxin-like"/>
    <property type="match status" value="1"/>
</dbReference>
<dbReference type="RefSeq" id="WP_419186072.1">
    <property type="nucleotide sequence ID" value="NZ_CP036290.1"/>
</dbReference>
<dbReference type="Proteomes" id="UP000319342">
    <property type="component" value="Chromosome"/>
</dbReference>
<evidence type="ECO:0000313" key="4">
    <source>
        <dbReference type="Proteomes" id="UP000319342"/>
    </source>
</evidence>
<dbReference type="InterPro" id="IPR004045">
    <property type="entry name" value="Glutathione_S-Trfase_N"/>
</dbReference>
<dbReference type="EC" id="2.5.1.18" evidence="3"/>
<dbReference type="SFLD" id="SFLDG01150">
    <property type="entry name" value="Main.1:_Beta-like"/>
    <property type="match status" value="1"/>
</dbReference>
<organism evidence="3 4">
    <name type="scientific">Rohdeia mirabilis</name>
    <dbReference type="NCBI Taxonomy" id="2528008"/>
    <lineage>
        <taxon>Bacteria</taxon>
        <taxon>Pseudomonadati</taxon>
        <taxon>Planctomycetota</taxon>
        <taxon>Planctomycetia</taxon>
        <taxon>Planctomycetia incertae sedis</taxon>
        <taxon>Rohdeia</taxon>
    </lineage>
</organism>
<dbReference type="InterPro" id="IPR036282">
    <property type="entry name" value="Glutathione-S-Trfase_C_sf"/>
</dbReference>
<proteinExistence type="predicted"/>
<dbReference type="InterPro" id="IPR036249">
    <property type="entry name" value="Thioredoxin-like_sf"/>
</dbReference>
<dbReference type="GO" id="GO:0004364">
    <property type="term" value="F:glutathione transferase activity"/>
    <property type="evidence" value="ECO:0007669"/>
    <property type="project" value="UniProtKB-EC"/>
</dbReference>
<evidence type="ECO:0000313" key="3">
    <source>
        <dbReference type="EMBL" id="QDU86343.1"/>
    </source>
</evidence>
<keyword evidence="4" id="KW-1185">Reference proteome</keyword>
<dbReference type="EMBL" id="CP036290">
    <property type="protein sequence ID" value="QDU86343.1"/>
    <property type="molecule type" value="Genomic_DNA"/>
</dbReference>
<evidence type="ECO:0000259" key="1">
    <source>
        <dbReference type="PROSITE" id="PS50404"/>
    </source>
</evidence>
<keyword evidence="3" id="KW-0808">Transferase</keyword>
<reference evidence="3 4" key="1">
    <citation type="submission" date="2019-02" db="EMBL/GenBank/DDBJ databases">
        <title>Deep-cultivation of Planctomycetes and their phenomic and genomic characterization uncovers novel biology.</title>
        <authorList>
            <person name="Wiegand S."/>
            <person name="Jogler M."/>
            <person name="Boedeker C."/>
            <person name="Pinto D."/>
            <person name="Vollmers J."/>
            <person name="Rivas-Marin E."/>
            <person name="Kohn T."/>
            <person name="Peeters S.H."/>
            <person name="Heuer A."/>
            <person name="Rast P."/>
            <person name="Oberbeckmann S."/>
            <person name="Bunk B."/>
            <person name="Jeske O."/>
            <person name="Meyerdierks A."/>
            <person name="Storesund J.E."/>
            <person name="Kallscheuer N."/>
            <person name="Luecker S."/>
            <person name="Lage O.M."/>
            <person name="Pohl T."/>
            <person name="Merkel B.J."/>
            <person name="Hornburger P."/>
            <person name="Mueller R.-W."/>
            <person name="Bruemmer F."/>
            <person name="Labrenz M."/>
            <person name="Spormann A.M."/>
            <person name="Op den Camp H."/>
            <person name="Overmann J."/>
            <person name="Amann R."/>
            <person name="Jetten M.S.M."/>
            <person name="Mascher T."/>
            <person name="Medema M.H."/>
            <person name="Devos D.P."/>
            <person name="Kaster A.-K."/>
            <person name="Ovreas L."/>
            <person name="Rohde M."/>
            <person name="Galperin M.Y."/>
            <person name="Jogler C."/>
        </authorList>
    </citation>
    <scope>NUCLEOTIDE SEQUENCE [LARGE SCALE GENOMIC DNA]</scope>
    <source>
        <strain evidence="3 4">Pla163</strain>
    </source>
</reference>
<dbReference type="AlphaFoldDB" id="A0A518D4F0"/>
<protein>
    <submittedName>
        <fullName evidence="3">Glutathione S-transferase GST-4.5</fullName>
        <ecNumber evidence="3">2.5.1.18</ecNumber>
    </submittedName>
</protein>